<proteinExistence type="predicted"/>
<dbReference type="GO" id="GO:0016620">
    <property type="term" value="F:oxidoreductase activity, acting on the aldehyde or oxo group of donors, NAD or NADP as acceptor"/>
    <property type="evidence" value="ECO:0007669"/>
    <property type="project" value="InterPro"/>
</dbReference>
<name>A0A3T1CI64_9SPHN</name>
<dbReference type="Proteomes" id="UP000290057">
    <property type="component" value="Chromosome"/>
</dbReference>
<dbReference type="InterPro" id="IPR000534">
    <property type="entry name" value="Semialdehyde_DH_NAD-bd"/>
</dbReference>
<dbReference type="GO" id="GO:0051287">
    <property type="term" value="F:NAD binding"/>
    <property type="evidence" value="ECO:0007669"/>
    <property type="project" value="InterPro"/>
</dbReference>
<accession>A0A3T1CI64</accession>
<evidence type="ECO:0000259" key="1">
    <source>
        <dbReference type="SMART" id="SM00859"/>
    </source>
</evidence>
<evidence type="ECO:0000313" key="2">
    <source>
        <dbReference type="EMBL" id="BBI20613.1"/>
    </source>
</evidence>
<dbReference type="AlphaFoldDB" id="A0A3T1CI64"/>
<dbReference type="EMBL" id="AP019389">
    <property type="protein sequence ID" value="BBI20613.1"/>
    <property type="molecule type" value="Genomic_DNA"/>
</dbReference>
<dbReference type="PANTHER" id="PTHR15020">
    <property type="entry name" value="FLAVIN REDUCTASE-RELATED"/>
    <property type="match status" value="1"/>
</dbReference>
<dbReference type="CDD" id="cd05243">
    <property type="entry name" value="SDR_a5"/>
    <property type="match status" value="1"/>
</dbReference>
<dbReference type="Gene3D" id="3.40.50.720">
    <property type="entry name" value="NAD(P)-binding Rossmann-like Domain"/>
    <property type="match status" value="1"/>
</dbReference>
<protein>
    <submittedName>
        <fullName evidence="2">NAD dependent epimerase/dehydratase</fullName>
    </submittedName>
</protein>
<dbReference type="SUPFAM" id="SSF51735">
    <property type="entry name" value="NAD(P)-binding Rossmann-fold domains"/>
    <property type="match status" value="1"/>
</dbReference>
<dbReference type="InterPro" id="IPR016040">
    <property type="entry name" value="NAD(P)-bd_dom"/>
</dbReference>
<dbReference type="SMART" id="SM00859">
    <property type="entry name" value="Semialdhyde_dh"/>
    <property type="match status" value="1"/>
</dbReference>
<dbReference type="InterPro" id="IPR036291">
    <property type="entry name" value="NAD(P)-bd_dom_sf"/>
</dbReference>
<organism evidence="2 3">
    <name type="scientific">Qipengyuania flava</name>
    <dbReference type="NCBI Taxonomy" id="192812"/>
    <lineage>
        <taxon>Bacteria</taxon>
        <taxon>Pseudomonadati</taxon>
        <taxon>Pseudomonadota</taxon>
        <taxon>Alphaproteobacteria</taxon>
        <taxon>Sphingomonadales</taxon>
        <taxon>Erythrobacteraceae</taxon>
        <taxon>Qipengyuania</taxon>
    </lineage>
</organism>
<dbReference type="PANTHER" id="PTHR15020:SF50">
    <property type="entry name" value="UPF0659 PROTEIN YMR090W"/>
    <property type="match status" value="1"/>
</dbReference>
<keyword evidence="3" id="KW-1185">Reference proteome</keyword>
<sequence>MKVLVAGATGNTGQRLVRELNDRGLNPVAMVRDSSDTSGLPEGVEQRKADLTQLDDDVADGCDVVVFAAGSGGNTSDEMTDKVDRDGAKRLIDLSVASDVRRFVMLSSIGAGDTDPDHELANYLQAKHEADEHLMETQLEYAILRPVALTDDEGTGEVRLGENVDPKGEAARGDVARLLADAAESPEWVGKVLHMETVAS</sequence>
<reference evidence="2 3" key="1">
    <citation type="submission" date="2019-01" db="EMBL/GenBank/DDBJ databases">
        <title>Complete genome sequence of Erythrobacter flavus KJ5.</title>
        <authorList>
            <person name="Kanesaki Y."/>
            <person name="Brotosudarmo T."/>
            <person name="Moriuchi R."/>
            <person name="Awai K."/>
        </authorList>
    </citation>
    <scope>NUCLEOTIDE SEQUENCE [LARGE SCALE GENOMIC DNA]</scope>
    <source>
        <strain evidence="2 3">KJ5</strain>
    </source>
</reference>
<dbReference type="Pfam" id="PF13460">
    <property type="entry name" value="NAD_binding_10"/>
    <property type="match status" value="1"/>
</dbReference>
<feature type="domain" description="Semialdehyde dehydrogenase NAD-binding" evidence="1">
    <location>
        <begin position="2"/>
        <end position="122"/>
    </location>
</feature>
<dbReference type="RefSeq" id="WP_130586410.1">
    <property type="nucleotide sequence ID" value="NZ_AP019389.1"/>
</dbReference>
<gene>
    <name evidence="2" type="ORF">EKJ_14600</name>
</gene>
<evidence type="ECO:0000313" key="3">
    <source>
        <dbReference type="Proteomes" id="UP000290057"/>
    </source>
</evidence>